<proteinExistence type="predicted"/>
<accession>A0A8F5BTE0</accession>
<evidence type="ECO:0000313" key="2">
    <source>
        <dbReference type="Proteomes" id="UP000693941"/>
    </source>
</evidence>
<dbReference type="AlphaFoldDB" id="A0A8F5BTE0"/>
<sequence length="170" mass="19632">MSEDFASDVKSTMFPQPWGYRVILPRAIKTYIGDVKKSFRAPRGKDVNVKMLMWVMRWTRCPSRFVRGIACSAYMREFYHNVQSDGRGASRSHSKTLLQFPSRPCFPQPWRVLLSMANKTYIGFPTSMKLNGCGFGVIPLKGQRRMNGAMPRDFGEVQGLRIDMKYYEIL</sequence>
<reference evidence="1" key="1">
    <citation type="journal article" date="2021" name="Environ. Microbiol.">
        <title>New insights into the diversity and evolution of the archaeal mobilome from three complete genomes of Saccharolobus shibatae.</title>
        <authorList>
            <person name="Medvedeva S."/>
            <person name="Brandt D."/>
            <person name="Cvirkaite-Krupovic V."/>
            <person name="Liu Y."/>
            <person name="Severinov K."/>
            <person name="Ishino S."/>
            <person name="Ishino Y."/>
            <person name="Prangishvili D."/>
            <person name="Kalinowski J."/>
            <person name="Krupovic M."/>
        </authorList>
    </citation>
    <scope>NUCLEOTIDE SEQUENCE</scope>
    <source>
        <strain evidence="1">BEU9</strain>
    </source>
</reference>
<gene>
    <name evidence="1" type="ORF">J5U21_00647</name>
</gene>
<evidence type="ECO:0000313" key="1">
    <source>
        <dbReference type="EMBL" id="QXJ30998.1"/>
    </source>
</evidence>
<dbReference type="Proteomes" id="UP000693941">
    <property type="component" value="Chromosome"/>
</dbReference>
<dbReference type="EMBL" id="CP077715">
    <property type="protein sequence ID" value="QXJ30998.1"/>
    <property type="molecule type" value="Genomic_DNA"/>
</dbReference>
<protein>
    <submittedName>
        <fullName evidence="1">Putative transposase</fullName>
    </submittedName>
</protein>
<organism evidence="1 2">
    <name type="scientific">Saccharolobus shibatae</name>
    <dbReference type="NCBI Taxonomy" id="2286"/>
    <lineage>
        <taxon>Archaea</taxon>
        <taxon>Thermoproteota</taxon>
        <taxon>Thermoprotei</taxon>
        <taxon>Sulfolobales</taxon>
        <taxon>Sulfolobaceae</taxon>
        <taxon>Saccharolobus</taxon>
    </lineage>
</organism>
<name>A0A8F5BTE0_9CREN</name>